<evidence type="ECO:0000313" key="5">
    <source>
        <dbReference type="Proteomes" id="UP001209737"/>
    </source>
</evidence>
<comment type="caution">
    <text evidence="4">The sequence shown here is derived from an EMBL/GenBank/DDBJ whole genome shotgun (WGS) entry which is preliminary data.</text>
</comment>
<evidence type="ECO:0000313" key="4">
    <source>
        <dbReference type="EMBL" id="MCW7462952.1"/>
    </source>
</evidence>
<accession>A0ABT3LZ05</accession>
<protein>
    <submittedName>
        <fullName evidence="4">Polysaccharide deacetylase family protein</fullName>
    </submittedName>
</protein>
<feature type="domain" description="NodB homology" evidence="3">
    <location>
        <begin position="81"/>
        <end position="286"/>
    </location>
</feature>
<dbReference type="PANTHER" id="PTHR34216">
    <property type="match status" value="1"/>
</dbReference>
<dbReference type="Gene3D" id="3.20.20.370">
    <property type="entry name" value="Glycoside hydrolase/deacetylase"/>
    <property type="match status" value="1"/>
</dbReference>
<dbReference type="PANTHER" id="PTHR34216:SF3">
    <property type="entry name" value="POLY-BETA-1,6-N-ACETYL-D-GLUCOSAMINE N-DEACETYLASE"/>
    <property type="match status" value="1"/>
</dbReference>
<evidence type="ECO:0000256" key="1">
    <source>
        <dbReference type="ARBA" id="ARBA00004613"/>
    </source>
</evidence>
<dbReference type="Proteomes" id="UP001209737">
    <property type="component" value="Unassembled WGS sequence"/>
</dbReference>
<gene>
    <name evidence="4" type="ORF">ND812_12710</name>
</gene>
<organism evidence="4 5">
    <name type="scientific">Leptospira limi</name>
    <dbReference type="NCBI Taxonomy" id="2950023"/>
    <lineage>
        <taxon>Bacteria</taxon>
        <taxon>Pseudomonadati</taxon>
        <taxon>Spirochaetota</taxon>
        <taxon>Spirochaetia</taxon>
        <taxon>Leptospirales</taxon>
        <taxon>Leptospiraceae</taxon>
        <taxon>Leptospira</taxon>
    </lineage>
</organism>
<dbReference type="SUPFAM" id="SSF88713">
    <property type="entry name" value="Glycoside hydrolase/deacetylase"/>
    <property type="match status" value="1"/>
</dbReference>
<dbReference type="InterPro" id="IPR002509">
    <property type="entry name" value="NODB_dom"/>
</dbReference>
<reference evidence="4 5" key="1">
    <citation type="submission" date="2022-06" db="EMBL/GenBank/DDBJ databases">
        <title>Leptospira isolates from biofilms formed at urban environments.</title>
        <authorList>
            <person name="Ribeiro P.S."/>
            <person name="Sousa T."/>
            <person name="Carvalho N."/>
            <person name="Aburjaile F."/>
            <person name="Neves F."/>
            <person name="Oliveira D."/>
            <person name="Blanco L."/>
            <person name="Lima J."/>
            <person name="Costa F."/>
            <person name="Brenig B."/>
            <person name="Soares S."/>
            <person name="Ramos R."/>
            <person name="Goes-Neto A."/>
            <person name="Matiuzzi M."/>
            <person name="Azevedo V."/>
            <person name="Ristow P."/>
        </authorList>
    </citation>
    <scope>NUCLEOTIDE SEQUENCE [LARGE SCALE GENOMIC DNA]</scope>
    <source>
        <strain evidence="4 5">VSF25</strain>
    </source>
</reference>
<keyword evidence="5" id="KW-1185">Reference proteome</keyword>
<sequence length="286" mass="32784">MSILHKILAASHLPLKFSNSIAKFLKIKVNSDLRVLLYHDIPLDKQELFLAQLQELSKVWKFVSPEEFEEMILGNKEIVGKNLLLSFDDGYISNRRVTEEVLEKMGIKALFFIISDFVSISNYEDSKTFVSANVYPDYTPEQVPDSWLPMNWNDLKFLLEKGHSIGSHTKTHARLSKIENLDQLKDEIINSKQILENKLGITIKHFAYTFGDLGSFSEIALSIAKTNYEFVHTGLRGNNFKTYPWAIRREATSPEDSLQLISAFLEGGADVLYKKKLQIYESWGLN</sequence>
<keyword evidence="2" id="KW-0732">Signal</keyword>
<name>A0ABT3LZ05_9LEPT</name>
<dbReference type="CDD" id="cd10918">
    <property type="entry name" value="CE4_NodB_like_5s_6s"/>
    <property type="match status" value="1"/>
</dbReference>
<dbReference type="InterPro" id="IPR051398">
    <property type="entry name" value="Polysacch_Deacetylase"/>
</dbReference>
<evidence type="ECO:0000256" key="2">
    <source>
        <dbReference type="ARBA" id="ARBA00022729"/>
    </source>
</evidence>
<dbReference type="InterPro" id="IPR011330">
    <property type="entry name" value="Glyco_hydro/deAcase_b/a-brl"/>
</dbReference>
<dbReference type="PROSITE" id="PS51677">
    <property type="entry name" value="NODB"/>
    <property type="match status" value="1"/>
</dbReference>
<dbReference type="Pfam" id="PF01522">
    <property type="entry name" value="Polysacc_deac_1"/>
    <property type="match status" value="1"/>
</dbReference>
<comment type="subcellular location">
    <subcellularLocation>
        <location evidence="1">Secreted</location>
    </subcellularLocation>
</comment>
<dbReference type="RefSeq" id="WP_265375735.1">
    <property type="nucleotide sequence ID" value="NZ_JAMQPV010000001.1"/>
</dbReference>
<dbReference type="EMBL" id="JAMQPV010000001">
    <property type="protein sequence ID" value="MCW7462952.1"/>
    <property type="molecule type" value="Genomic_DNA"/>
</dbReference>
<evidence type="ECO:0000259" key="3">
    <source>
        <dbReference type="PROSITE" id="PS51677"/>
    </source>
</evidence>
<proteinExistence type="predicted"/>